<feature type="compositionally biased region" description="Polar residues" evidence="1">
    <location>
        <begin position="117"/>
        <end position="128"/>
    </location>
</feature>
<proteinExistence type="predicted"/>
<protein>
    <submittedName>
        <fullName evidence="2">Uncharacterized protein</fullName>
    </submittedName>
</protein>
<feature type="region of interest" description="Disordered" evidence="1">
    <location>
        <begin position="117"/>
        <end position="175"/>
    </location>
</feature>
<feature type="compositionally biased region" description="Basic and acidic residues" evidence="1">
    <location>
        <begin position="166"/>
        <end position="175"/>
    </location>
</feature>
<dbReference type="AlphaFoldDB" id="A0A8H5AWE8"/>
<dbReference type="Proteomes" id="UP000567179">
    <property type="component" value="Unassembled WGS sequence"/>
</dbReference>
<dbReference type="OrthoDB" id="4023585at2759"/>
<feature type="compositionally biased region" description="Basic and acidic residues" evidence="1">
    <location>
        <begin position="136"/>
        <end position="157"/>
    </location>
</feature>
<evidence type="ECO:0000313" key="2">
    <source>
        <dbReference type="EMBL" id="KAF5312335.1"/>
    </source>
</evidence>
<name>A0A8H5AWE8_9AGAR</name>
<gene>
    <name evidence="2" type="ORF">D9619_002975</name>
</gene>
<sequence length="175" mass="18723">MFRSAITSFSTSVAAASPSRAVVARSLYTTPVARGAIKDAAEQLNLKAGKTLASALDTAEKVTEKASETVGVKTEETKQKANELGADLKQKGNEVRDLIFWLIARQLIQHAKAASQTRQTADSLSNQAGKAAAQARDTKESAKHEAGRVGQELKQKGNETASQARGMKEDVERKL</sequence>
<organism evidence="2 3">
    <name type="scientific">Psilocybe cf. subviscida</name>
    <dbReference type="NCBI Taxonomy" id="2480587"/>
    <lineage>
        <taxon>Eukaryota</taxon>
        <taxon>Fungi</taxon>
        <taxon>Dikarya</taxon>
        <taxon>Basidiomycota</taxon>
        <taxon>Agaricomycotina</taxon>
        <taxon>Agaricomycetes</taxon>
        <taxon>Agaricomycetidae</taxon>
        <taxon>Agaricales</taxon>
        <taxon>Agaricineae</taxon>
        <taxon>Strophariaceae</taxon>
        <taxon>Psilocybe</taxon>
    </lineage>
</organism>
<evidence type="ECO:0000313" key="3">
    <source>
        <dbReference type="Proteomes" id="UP000567179"/>
    </source>
</evidence>
<keyword evidence="3" id="KW-1185">Reference proteome</keyword>
<accession>A0A8H5AWE8</accession>
<comment type="caution">
    <text evidence="2">The sequence shown here is derived from an EMBL/GenBank/DDBJ whole genome shotgun (WGS) entry which is preliminary data.</text>
</comment>
<reference evidence="2 3" key="1">
    <citation type="journal article" date="2020" name="ISME J.">
        <title>Uncovering the hidden diversity of litter-decomposition mechanisms in mushroom-forming fungi.</title>
        <authorList>
            <person name="Floudas D."/>
            <person name="Bentzer J."/>
            <person name="Ahren D."/>
            <person name="Johansson T."/>
            <person name="Persson P."/>
            <person name="Tunlid A."/>
        </authorList>
    </citation>
    <scope>NUCLEOTIDE SEQUENCE [LARGE SCALE GENOMIC DNA]</scope>
    <source>
        <strain evidence="2 3">CBS 101986</strain>
    </source>
</reference>
<evidence type="ECO:0000256" key="1">
    <source>
        <dbReference type="SAM" id="MobiDB-lite"/>
    </source>
</evidence>
<dbReference type="EMBL" id="JAACJJ010000056">
    <property type="protein sequence ID" value="KAF5312335.1"/>
    <property type="molecule type" value="Genomic_DNA"/>
</dbReference>